<dbReference type="EMBL" id="KL197709">
    <property type="protein sequence ID" value="KDQ65169.1"/>
    <property type="molecule type" value="Genomic_DNA"/>
</dbReference>
<protein>
    <recommendedName>
        <fullName evidence="1">F-box domain-containing protein</fullName>
    </recommendedName>
</protein>
<dbReference type="InterPro" id="IPR036047">
    <property type="entry name" value="F-box-like_dom_sf"/>
</dbReference>
<name>A0A067QDY8_9AGAM</name>
<keyword evidence="3" id="KW-1185">Reference proteome</keyword>
<organism evidence="2 3">
    <name type="scientific">Jaapia argillacea MUCL 33604</name>
    <dbReference type="NCBI Taxonomy" id="933084"/>
    <lineage>
        <taxon>Eukaryota</taxon>
        <taxon>Fungi</taxon>
        <taxon>Dikarya</taxon>
        <taxon>Basidiomycota</taxon>
        <taxon>Agaricomycotina</taxon>
        <taxon>Agaricomycetes</taxon>
        <taxon>Agaricomycetidae</taxon>
        <taxon>Jaapiales</taxon>
        <taxon>Jaapiaceae</taxon>
        <taxon>Jaapia</taxon>
    </lineage>
</organism>
<evidence type="ECO:0000259" key="1">
    <source>
        <dbReference type="Pfam" id="PF12937"/>
    </source>
</evidence>
<dbReference type="Gene3D" id="1.20.1280.50">
    <property type="match status" value="1"/>
</dbReference>
<dbReference type="InParanoid" id="A0A067QDY8"/>
<dbReference type="OrthoDB" id="2269034at2759"/>
<dbReference type="AlphaFoldDB" id="A0A067QDY8"/>
<dbReference type="HOGENOM" id="CLU_018544_3_3_1"/>
<evidence type="ECO:0000313" key="3">
    <source>
        <dbReference type="Proteomes" id="UP000027265"/>
    </source>
</evidence>
<dbReference type="Pfam" id="PF12937">
    <property type="entry name" value="F-box-like"/>
    <property type="match status" value="1"/>
</dbReference>
<sequence>MKPQLFSLGIAVPSASGYWGLLRSNCFIPSDIDLNSELSKLHGELIDLEAEMVESLDGTELLQRREAEIRMRSHHIKSLLSPIRRLPPEVLSKVFLMCMDEVAEIQILRLTEVCLHWREVALSSPTLW</sequence>
<dbReference type="Proteomes" id="UP000027265">
    <property type="component" value="Unassembled WGS sequence"/>
</dbReference>
<dbReference type="SUPFAM" id="SSF81383">
    <property type="entry name" value="F-box domain"/>
    <property type="match status" value="1"/>
</dbReference>
<feature type="domain" description="F-box" evidence="1">
    <location>
        <begin position="83"/>
        <end position="128"/>
    </location>
</feature>
<dbReference type="InterPro" id="IPR001810">
    <property type="entry name" value="F-box_dom"/>
</dbReference>
<evidence type="ECO:0000313" key="2">
    <source>
        <dbReference type="EMBL" id="KDQ65169.1"/>
    </source>
</evidence>
<reference evidence="3" key="1">
    <citation type="journal article" date="2014" name="Proc. Natl. Acad. Sci. U.S.A.">
        <title>Extensive sampling of basidiomycete genomes demonstrates inadequacy of the white-rot/brown-rot paradigm for wood decay fungi.</title>
        <authorList>
            <person name="Riley R."/>
            <person name="Salamov A.A."/>
            <person name="Brown D.W."/>
            <person name="Nagy L.G."/>
            <person name="Floudas D."/>
            <person name="Held B.W."/>
            <person name="Levasseur A."/>
            <person name="Lombard V."/>
            <person name="Morin E."/>
            <person name="Otillar R."/>
            <person name="Lindquist E.A."/>
            <person name="Sun H."/>
            <person name="LaButti K.M."/>
            <person name="Schmutz J."/>
            <person name="Jabbour D."/>
            <person name="Luo H."/>
            <person name="Baker S.E."/>
            <person name="Pisabarro A.G."/>
            <person name="Walton J.D."/>
            <person name="Blanchette R.A."/>
            <person name="Henrissat B."/>
            <person name="Martin F."/>
            <person name="Cullen D."/>
            <person name="Hibbett D.S."/>
            <person name="Grigoriev I.V."/>
        </authorList>
    </citation>
    <scope>NUCLEOTIDE SEQUENCE [LARGE SCALE GENOMIC DNA]</scope>
    <source>
        <strain evidence="3">MUCL 33604</strain>
    </source>
</reference>
<accession>A0A067QDY8</accession>
<gene>
    <name evidence="2" type="ORF">JAAARDRAFT_116648</name>
</gene>
<feature type="non-terminal residue" evidence="2">
    <location>
        <position position="128"/>
    </location>
</feature>
<proteinExistence type="predicted"/>